<dbReference type="NCBIfam" id="TIGR00486">
    <property type="entry name" value="YbgI_SA1388"/>
    <property type="match status" value="1"/>
</dbReference>
<dbReference type="GO" id="GO:0046872">
    <property type="term" value="F:metal ion binding"/>
    <property type="evidence" value="ECO:0007669"/>
    <property type="project" value="UniProtKB-KW"/>
</dbReference>
<accession>A0A0P1KVP3</accession>
<organism evidence="3 4">
    <name type="scientific">Lachancea quebecensis</name>
    <dbReference type="NCBI Taxonomy" id="1654605"/>
    <lineage>
        <taxon>Eukaryota</taxon>
        <taxon>Fungi</taxon>
        <taxon>Dikarya</taxon>
        <taxon>Ascomycota</taxon>
        <taxon>Saccharomycotina</taxon>
        <taxon>Saccharomycetes</taxon>
        <taxon>Saccharomycetales</taxon>
        <taxon>Saccharomycetaceae</taxon>
        <taxon>Lachancea</taxon>
    </lineage>
</organism>
<keyword evidence="4" id="KW-1185">Reference proteome</keyword>
<dbReference type="Gene3D" id="3.40.1390.30">
    <property type="entry name" value="NIF3 (NGG1p interacting factor 3)-like"/>
    <property type="match status" value="1"/>
</dbReference>
<dbReference type="PANTHER" id="PTHR13799:SF13">
    <property type="entry name" value="NIF3-LIKE PROTEIN 1"/>
    <property type="match status" value="1"/>
</dbReference>
<dbReference type="InterPro" id="IPR002678">
    <property type="entry name" value="DUF34/NIF3"/>
</dbReference>
<feature type="binding site" evidence="2">
    <location>
        <position position="116"/>
    </location>
    <ligand>
        <name>a divalent metal cation</name>
        <dbReference type="ChEBI" id="CHEBI:60240"/>
        <label>1</label>
    </ligand>
</feature>
<dbReference type="Proteomes" id="UP000236544">
    <property type="component" value="Unassembled WGS sequence"/>
</dbReference>
<evidence type="ECO:0000313" key="4">
    <source>
        <dbReference type="Proteomes" id="UP000236544"/>
    </source>
</evidence>
<dbReference type="InterPro" id="IPR036069">
    <property type="entry name" value="DUF34/NIF3_sf"/>
</dbReference>
<feature type="binding site" evidence="2">
    <location>
        <position position="253"/>
    </location>
    <ligand>
        <name>a divalent metal cation</name>
        <dbReference type="ChEBI" id="CHEBI:60240"/>
        <label>1</label>
    </ligand>
</feature>
<dbReference type="GO" id="GO:0005739">
    <property type="term" value="C:mitochondrion"/>
    <property type="evidence" value="ECO:0007669"/>
    <property type="project" value="TreeGrafter"/>
</dbReference>
<protein>
    <submittedName>
        <fullName evidence="3">LAQU0S14e02190g1_1</fullName>
    </submittedName>
</protein>
<sequence>MSKALSRPQLKLLIEKITKLYPASYADASWDNTGLLIDCSAPQSSVEKPKVLLTVDLTASVAEEAVENGCSLVLAYHPFIFPSWKRLSPWSNSQHHSAIKLIQNGISVYCPHTAVDAAKNGVNDWLARSLVRDQSLLKSSVSIEKVAPEQGELESEVGYGRVVSFSAAVNLKDIISQVKSALQIPHLQVAVKAPVAEFEVHSVALCAGSGSGVFKALKQEVDLYFTGEMSHHEVLRLKEMGKAVIVCNHSNTERGFLKQVMQHELARAGVECIVSTTDSDPLVVV</sequence>
<dbReference type="OrthoDB" id="3345469at2759"/>
<comment type="similarity">
    <text evidence="1">Belongs to the GTP cyclohydrolase I type 2/NIF3 family.</text>
</comment>
<feature type="binding site" evidence="2">
    <location>
        <position position="249"/>
    </location>
    <ligand>
        <name>a divalent metal cation</name>
        <dbReference type="ChEBI" id="CHEBI:60240"/>
        <label>1</label>
    </ligand>
</feature>
<dbReference type="FunFam" id="3.40.1390.30:FF:000001">
    <property type="entry name" value="GTP cyclohydrolase 1 type 2"/>
    <property type="match status" value="1"/>
</dbReference>
<evidence type="ECO:0000313" key="3">
    <source>
        <dbReference type="EMBL" id="CUS24188.1"/>
    </source>
</evidence>
<name>A0A0P1KVP3_9SACH</name>
<gene>
    <name evidence="3" type="ORF">LAQU0_S14e02190g</name>
</gene>
<reference evidence="4" key="1">
    <citation type="submission" date="2015-10" db="EMBL/GenBank/DDBJ databases">
        <authorList>
            <person name="Devillers H."/>
        </authorList>
    </citation>
    <scope>NUCLEOTIDE SEQUENCE [LARGE SCALE GENOMIC DNA]</scope>
</reference>
<evidence type="ECO:0000256" key="1">
    <source>
        <dbReference type="ARBA" id="ARBA00006964"/>
    </source>
</evidence>
<dbReference type="EMBL" id="LN890536">
    <property type="protein sequence ID" value="CUS24188.1"/>
    <property type="molecule type" value="Genomic_DNA"/>
</dbReference>
<feature type="binding site" evidence="2">
    <location>
        <position position="77"/>
    </location>
    <ligand>
        <name>a divalent metal cation</name>
        <dbReference type="ChEBI" id="CHEBI:60240"/>
        <label>1</label>
    </ligand>
</feature>
<keyword evidence="2" id="KW-0479">Metal-binding</keyword>
<dbReference type="AlphaFoldDB" id="A0A0P1KVP3"/>
<dbReference type="Pfam" id="PF01784">
    <property type="entry name" value="DUF34_NIF3"/>
    <property type="match status" value="1"/>
</dbReference>
<evidence type="ECO:0000256" key="2">
    <source>
        <dbReference type="PIRSR" id="PIRSR602678-1"/>
    </source>
</evidence>
<dbReference type="SUPFAM" id="SSF102705">
    <property type="entry name" value="NIF3 (NGG1p interacting factor 3)-like"/>
    <property type="match status" value="1"/>
</dbReference>
<proteinExistence type="inferred from homology"/>
<dbReference type="PANTHER" id="PTHR13799">
    <property type="entry name" value="NGG1 INTERACTING FACTOR 3"/>
    <property type="match status" value="1"/>
</dbReference>